<dbReference type="Gramene" id="AET1Gv20870100.1">
    <property type="protein sequence ID" value="AET1Gv20870100.1"/>
    <property type="gene ID" value="AET1Gv20870100"/>
</dbReference>
<evidence type="ECO:0000256" key="1">
    <source>
        <dbReference type="SAM" id="MobiDB-lite"/>
    </source>
</evidence>
<reference evidence="2" key="3">
    <citation type="journal article" date="2017" name="Nature">
        <title>Genome sequence of the progenitor of the wheat D genome Aegilops tauschii.</title>
        <authorList>
            <person name="Luo M.C."/>
            <person name="Gu Y.Q."/>
            <person name="Puiu D."/>
            <person name="Wang H."/>
            <person name="Twardziok S.O."/>
            <person name="Deal K.R."/>
            <person name="Huo N."/>
            <person name="Zhu T."/>
            <person name="Wang L."/>
            <person name="Wang Y."/>
            <person name="McGuire P.E."/>
            <person name="Liu S."/>
            <person name="Long H."/>
            <person name="Ramasamy R.K."/>
            <person name="Rodriguez J.C."/>
            <person name="Van S.L."/>
            <person name="Yuan L."/>
            <person name="Wang Z."/>
            <person name="Xia Z."/>
            <person name="Xiao L."/>
            <person name="Anderson O.D."/>
            <person name="Ouyang S."/>
            <person name="Liang Y."/>
            <person name="Zimin A.V."/>
            <person name="Pertea G."/>
            <person name="Qi P."/>
            <person name="Bennetzen J.L."/>
            <person name="Dai X."/>
            <person name="Dawson M.W."/>
            <person name="Muller H.G."/>
            <person name="Kugler K."/>
            <person name="Rivarola-Duarte L."/>
            <person name="Spannagl M."/>
            <person name="Mayer K.F.X."/>
            <person name="Lu F.H."/>
            <person name="Bevan M.W."/>
            <person name="Leroy P."/>
            <person name="Li P."/>
            <person name="You F.M."/>
            <person name="Sun Q."/>
            <person name="Liu Z."/>
            <person name="Lyons E."/>
            <person name="Wicker T."/>
            <person name="Salzberg S.L."/>
            <person name="Devos K.M."/>
            <person name="Dvorak J."/>
        </authorList>
    </citation>
    <scope>NUCLEOTIDE SEQUENCE [LARGE SCALE GENOMIC DNA]</scope>
    <source>
        <strain evidence="2">cv. AL8/78</strain>
    </source>
</reference>
<sequence length="62" mass="6581">QSSEPPFSPRARPISLPSLAPPHHRLPWMAPAAFREPSRPSGRGPPDPSRPAPPGPGWSGLS</sequence>
<dbReference type="AlphaFoldDB" id="A0A452ZPM1"/>
<feature type="region of interest" description="Disordered" evidence="1">
    <location>
        <begin position="1"/>
        <end position="62"/>
    </location>
</feature>
<evidence type="ECO:0000313" key="3">
    <source>
        <dbReference type="Proteomes" id="UP000015105"/>
    </source>
</evidence>
<keyword evidence="3" id="KW-1185">Reference proteome</keyword>
<organism evidence="2 3">
    <name type="scientific">Aegilops tauschii subsp. strangulata</name>
    <name type="common">Goatgrass</name>
    <dbReference type="NCBI Taxonomy" id="200361"/>
    <lineage>
        <taxon>Eukaryota</taxon>
        <taxon>Viridiplantae</taxon>
        <taxon>Streptophyta</taxon>
        <taxon>Embryophyta</taxon>
        <taxon>Tracheophyta</taxon>
        <taxon>Spermatophyta</taxon>
        <taxon>Magnoliopsida</taxon>
        <taxon>Liliopsida</taxon>
        <taxon>Poales</taxon>
        <taxon>Poaceae</taxon>
        <taxon>BOP clade</taxon>
        <taxon>Pooideae</taxon>
        <taxon>Triticodae</taxon>
        <taxon>Triticeae</taxon>
        <taxon>Triticinae</taxon>
        <taxon>Aegilops</taxon>
    </lineage>
</organism>
<proteinExistence type="predicted"/>
<dbReference type="EnsemblPlants" id="AET1Gv20870100.1">
    <property type="protein sequence ID" value="AET1Gv20870100.1"/>
    <property type="gene ID" value="AET1Gv20870100"/>
</dbReference>
<name>A0A452ZPM1_AEGTS</name>
<dbReference type="Proteomes" id="UP000015105">
    <property type="component" value="Chromosome 1D"/>
</dbReference>
<feature type="compositionally biased region" description="Pro residues" evidence="1">
    <location>
        <begin position="43"/>
        <end position="56"/>
    </location>
</feature>
<reference evidence="2" key="4">
    <citation type="submission" date="2019-03" db="UniProtKB">
        <authorList>
            <consortium name="EnsemblPlants"/>
        </authorList>
    </citation>
    <scope>IDENTIFICATION</scope>
</reference>
<accession>A0A452ZPM1</accession>
<reference evidence="3" key="2">
    <citation type="journal article" date="2017" name="Nat. Plants">
        <title>The Aegilops tauschii genome reveals multiple impacts of transposons.</title>
        <authorList>
            <person name="Zhao G."/>
            <person name="Zou C."/>
            <person name="Li K."/>
            <person name="Wang K."/>
            <person name="Li T."/>
            <person name="Gao L."/>
            <person name="Zhang X."/>
            <person name="Wang H."/>
            <person name="Yang Z."/>
            <person name="Liu X."/>
            <person name="Jiang W."/>
            <person name="Mao L."/>
            <person name="Kong X."/>
            <person name="Jiao Y."/>
            <person name="Jia J."/>
        </authorList>
    </citation>
    <scope>NUCLEOTIDE SEQUENCE [LARGE SCALE GENOMIC DNA]</scope>
    <source>
        <strain evidence="3">cv. AL8/78</strain>
    </source>
</reference>
<evidence type="ECO:0000313" key="2">
    <source>
        <dbReference type="EnsemblPlants" id="AET1Gv20870100.1"/>
    </source>
</evidence>
<reference evidence="3" key="1">
    <citation type="journal article" date="2014" name="Science">
        <title>Ancient hybridizations among the ancestral genomes of bread wheat.</title>
        <authorList>
            <consortium name="International Wheat Genome Sequencing Consortium,"/>
            <person name="Marcussen T."/>
            <person name="Sandve S.R."/>
            <person name="Heier L."/>
            <person name="Spannagl M."/>
            <person name="Pfeifer M."/>
            <person name="Jakobsen K.S."/>
            <person name="Wulff B.B."/>
            <person name="Steuernagel B."/>
            <person name="Mayer K.F."/>
            <person name="Olsen O.A."/>
        </authorList>
    </citation>
    <scope>NUCLEOTIDE SEQUENCE [LARGE SCALE GENOMIC DNA]</scope>
    <source>
        <strain evidence="3">cv. AL8/78</strain>
    </source>
</reference>
<reference evidence="2" key="5">
    <citation type="journal article" date="2021" name="G3 (Bethesda)">
        <title>Aegilops tauschii genome assembly Aet v5.0 features greater sequence contiguity and improved annotation.</title>
        <authorList>
            <person name="Wang L."/>
            <person name="Zhu T."/>
            <person name="Rodriguez J.C."/>
            <person name="Deal K.R."/>
            <person name="Dubcovsky J."/>
            <person name="McGuire P.E."/>
            <person name="Lux T."/>
            <person name="Spannagl M."/>
            <person name="Mayer K.F.X."/>
            <person name="Baldrich P."/>
            <person name="Meyers B.C."/>
            <person name="Huo N."/>
            <person name="Gu Y.Q."/>
            <person name="Zhou H."/>
            <person name="Devos K.M."/>
            <person name="Bennetzen J.L."/>
            <person name="Unver T."/>
            <person name="Budak H."/>
            <person name="Gulick P.J."/>
            <person name="Galiba G."/>
            <person name="Kalapos B."/>
            <person name="Nelson D.R."/>
            <person name="Li P."/>
            <person name="You F.M."/>
            <person name="Luo M.C."/>
            <person name="Dvorak J."/>
        </authorList>
    </citation>
    <scope>NUCLEOTIDE SEQUENCE [LARGE SCALE GENOMIC DNA]</scope>
    <source>
        <strain evidence="2">cv. AL8/78</strain>
    </source>
</reference>
<protein>
    <submittedName>
        <fullName evidence="2">Uncharacterized protein</fullName>
    </submittedName>
</protein>